<feature type="transmembrane region" description="Helical" evidence="6">
    <location>
        <begin position="670"/>
        <end position="690"/>
    </location>
</feature>
<proteinExistence type="predicted"/>
<feature type="transmembrane region" description="Helical" evidence="6">
    <location>
        <begin position="419"/>
        <end position="442"/>
    </location>
</feature>
<feature type="transmembrane region" description="Helical" evidence="6">
    <location>
        <begin position="750"/>
        <end position="770"/>
    </location>
</feature>
<feature type="transmembrane region" description="Helical" evidence="6">
    <location>
        <begin position="718"/>
        <end position="738"/>
    </location>
</feature>
<feature type="transmembrane region" description="Helical" evidence="6">
    <location>
        <begin position="21"/>
        <end position="41"/>
    </location>
</feature>
<dbReference type="InterPro" id="IPR003838">
    <property type="entry name" value="ABC3_permease_C"/>
</dbReference>
<evidence type="ECO:0000259" key="8">
    <source>
        <dbReference type="Pfam" id="PF12704"/>
    </source>
</evidence>
<dbReference type="PANTHER" id="PTHR30572">
    <property type="entry name" value="MEMBRANE COMPONENT OF TRANSPORTER-RELATED"/>
    <property type="match status" value="1"/>
</dbReference>
<organism evidence="9 10">
    <name type="scientific">Danxiaibacter flavus</name>
    <dbReference type="NCBI Taxonomy" id="3049108"/>
    <lineage>
        <taxon>Bacteria</taxon>
        <taxon>Pseudomonadati</taxon>
        <taxon>Bacteroidota</taxon>
        <taxon>Chitinophagia</taxon>
        <taxon>Chitinophagales</taxon>
        <taxon>Chitinophagaceae</taxon>
        <taxon>Danxiaibacter</taxon>
    </lineage>
</organism>
<dbReference type="EMBL" id="JAULBC010000001">
    <property type="protein sequence ID" value="MEX6685958.1"/>
    <property type="molecule type" value="Genomic_DNA"/>
</dbReference>
<dbReference type="PANTHER" id="PTHR30572:SF18">
    <property type="entry name" value="ABC-TYPE MACROLIDE FAMILY EXPORT SYSTEM PERMEASE COMPONENT 2"/>
    <property type="match status" value="1"/>
</dbReference>
<evidence type="ECO:0000256" key="6">
    <source>
        <dbReference type="SAM" id="Phobius"/>
    </source>
</evidence>
<dbReference type="Proteomes" id="UP001560573">
    <property type="component" value="Unassembled WGS sequence"/>
</dbReference>
<feature type="domain" description="MacB-like periplasmic core" evidence="8">
    <location>
        <begin position="430"/>
        <end position="629"/>
    </location>
</feature>
<keyword evidence="2" id="KW-1003">Cell membrane</keyword>
<keyword evidence="5 6" id="KW-0472">Membrane</keyword>
<feature type="transmembrane region" description="Helical" evidence="6">
    <location>
        <begin position="281"/>
        <end position="303"/>
    </location>
</feature>
<feature type="domain" description="MacB-like periplasmic core" evidence="8">
    <location>
        <begin position="20"/>
        <end position="237"/>
    </location>
</feature>
<reference evidence="9 10" key="1">
    <citation type="submission" date="2023-07" db="EMBL/GenBank/DDBJ databases">
        <authorList>
            <person name="Lian W.-H."/>
        </authorList>
    </citation>
    <scope>NUCLEOTIDE SEQUENCE [LARGE SCALE GENOMIC DNA]</scope>
    <source>
        <strain evidence="9 10">SYSU DXS3180</strain>
    </source>
</reference>
<feature type="domain" description="ABC3 transporter permease C-terminal" evidence="7">
    <location>
        <begin position="287"/>
        <end position="391"/>
    </location>
</feature>
<comment type="caution">
    <text evidence="9">The sequence shown here is derived from an EMBL/GenBank/DDBJ whole genome shotgun (WGS) entry which is preliminary data.</text>
</comment>
<evidence type="ECO:0000256" key="1">
    <source>
        <dbReference type="ARBA" id="ARBA00004651"/>
    </source>
</evidence>
<name>A0ABV3Z7Y2_9BACT</name>
<keyword evidence="10" id="KW-1185">Reference proteome</keyword>
<evidence type="ECO:0000256" key="5">
    <source>
        <dbReference type="ARBA" id="ARBA00023136"/>
    </source>
</evidence>
<dbReference type="RefSeq" id="WP_369327346.1">
    <property type="nucleotide sequence ID" value="NZ_JAULBC010000001.1"/>
</dbReference>
<keyword evidence="4 6" id="KW-1133">Transmembrane helix</keyword>
<evidence type="ECO:0000313" key="10">
    <source>
        <dbReference type="Proteomes" id="UP001560573"/>
    </source>
</evidence>
<dbReference type="InterPro" id="IPR025857">
    <property type="entry name" value="MacB_PCD"/>
</dbReference>
<evidence type="ECO:0000256" key="4">
    <source>
        <dbReference type="ARBA" id="ARBA00022989"/>
    </source>
</evidence>
<keyword evidence="3 6" id="KW-0812">Transmembrane</keyword>
<evidence type="ECO:0000256" key="3">
    <source>
        <dbReference type="ARBA" id="ARBA00022692"/>
    </source>
</evidence>
<comment type="subcellular location">
    <subcellularLocation>
        <location evidence="1">Cell membrane</location>
        <topology evidence="1">Multi-pass membrane protein</topology>
    </subcellularLocation>
</comment>
<protein>
    <submittedName>
        <fullName evidence="9">ABC transporter permease</fullName>
    </submittedName>
</protein>
<evidence type="ECO:0000259" key="7">
    <source>
        <dbReference type="Pfam" id="PF02687"/>
    </source>
</evidence>
<sequence>MLKNYILVALRNLKRNKVFSLINILGLALGMTCSLLILLWVKDERAKDAFHANNKRLYNIYERQYYDNRIEAGFFTPGMLGEEMKKVIPEVEAAIGFGWQEELTFQVGDKILKEKGTHAGKDFFKMFSFPLLKGSPEKALSTPESIAISETMAKHFFGKAEDAIGKTIRVEDSKDLIVSGVYADMGNNSSFKGDYIINWDYFLVRNDWAKDWGNNGPHTTIMLRANANPELVRKKIVKFLDNYNKDQSAAFRIELGMQPYSDMYLKGNFKSGKEDGGRIEYVRLFTLIAIFILLIACINFMNLTTARSVKRAKEIGIRKVVGAMRGALIRQFLGEAVLLAFIAVIIALLLSLLLMPAFNHLTGKEISLPVSDSSFWLQLLAITLITGFISGSYPALFLSSFSAIRVLKGTMKFTTSATLFRKGLVVFQFVLSILLIIGTIIVSRQVNYIYTKNIGFDRENLIYIPIEGELRTKYELFRNEAISLPGIKNISRISQAPTEIENNTGGVKWDGKDPNTLPMFSTAAIGYDFIKTCNIRLLEGRDYSRDFATDSTNYILNESAVAKIGYKNPIGKPLTLWDKKGTIVGVIKDFHFTSLHQKIEPLILRYGEKDSWGSILVRTEAGKTKDALASLQKVCTEINPRFPFSSFFADEEFQKLYTSESIINKLSLCFAFLAIFISCLGLLGLVMFTAEQRTKEIGIRKVLGASVGSLFTLLSKEFLWLVFIAMMIASPLAWYAMHNWLQTFAYQITISWWIFPLAAATAILIALLTVSFQAAKAALVNPTKSLRTE</sequence>
<gene>
    <name evidence="9" type="ORF">QTN47_00545</name>
</gene>
<feature type="domain" description="ABC3 transporter permease C-terminal" evidence="7">
    <location>
        <begin position="669"/>
        <end position="778"/>
    </location>
</feature>
<accession>A0ABV3Z7Y2</accession>
<dbReference type="InterPro" id="IPR050250">
    <property type="entry name" value="Macrolide_Exporter_MacB"/>
</dbReference>
<feature type="transmembrane region" description="Helical" evidence="6">
    <location>
        <begin position="375"/>
        <end position="398"/>
    </location>
</feature>
<dbReference type="Pfam" id="PF12704">
    <property type="entry name" value="MacB_PCD"/>
    <property type="match status" value="2"/>
</dbReference>
<feature type="transmembrane region" description="Helical" evidence="6">
    <location>
        <begin position="332"/>
        <end position="355"/>
    </location>
</feature>
<evidence type="ECO:0000313" key="9">
    <source>
        <dbReference type="EMBL" id="MEX6685958.1"/>
    </source>
</evidence>
<evidence type="ECO:0000256" key="2">
    <source>
        <dbReference type="ARBA" id="ARBA00022475"/>
    </source>
</evidence>
<dbReference type="Pfam" id="PF02687">
    <property type="entry name" value="FtsX"/>
    <property type="match status" value="2"/>
</dbReference>